<comment type="caution">
    <text evidence="2">The sequence shown here is derived from an EMBL/GenBank/DDBJ whole genome shotgun (WGS) entry which is preliminary data.</text>
</comment>
<dbReference type="AlphaFoldDB" id="A0A816F1C0"/>
<dbReference type="EMBL" id="CAJNOH010009251">
    <property type="protein sequence ID" value="CAF1495114.1"/>
    <property type="molecule type" value="Genomic_DNA"/>
</dbReference>
<proteinExistence type="predicted"/>
<sequence>MVIMILITSDKRMLFWMKVQRKFIVCDERKTSSETAC</sequence>
<dbReference type="Proteomes" id="UP000663870">
    <property type="component" value="Unassembled WGS sequence"/>
</dbReference>
<evidence type="ECO:0000313" key="1">
    <source>
        <dbReference type="EMBL" id="CAF1495114.1"/>
    </source>
</evidence>
<accession>A0A816F1C0</accession>
<feature type="non-terminal residue" evidence="2">
    <location>
        <position position="1"/>
    </location>
</feature>
<protein>
    <submittedName>
        <fullName evidence="2">Uncharacterized protein</fullName>
    </submittedName>
</protein>
<evidence type="ECO:0000313" key="3">
    <source>
        <dbReference type="Proteomes" id="UP000663870"/>
    </source>
</evidence>
<keyword evidence="3" id="KW-1185">Reference proteome</keyword>
<evidence type="ECO:0000313" key="2">
    <source>
        <dbReference type="EMBL" id="CAF1653107.1"/>
    </source>
</evidence>
<dbReference type="Proteomes" id="UP000663854">
    <property type="component" value="Unassembled WGS sequence"/>
</dbReference>
<reference evidence="2" key="1">
    <citation type="submission" date="2021-02" db="EMBL/GenBank/DDBJ databases">
        <authorList>
            <person name="Nowell W R."/>
        </authorList>
    </citation>
    <scope>NUCLEOTIDE SEQUENCE</scope>
</reference>
<organism evidence="2 3">
    <name type="scientific">Rotaria sordida</name>
    <dbReference type="NCBI Taxonomy" id="392033"/>
    <lineage>
        <taxon>Eukaryota</taxon>
        <taxon>Metazoa</taxon>
        <taxon>Spiralia</taxon>
        <taxon>Gnathifera</taxon>
        <taxon>Rotifera</taxon>
        <taxon>Eurotatoria</taxon>
        <taxon>Bdelloidea</taxon>
        <taxon>Philodinida</taxon>
        <taxon>Philodinidae</taxon>
        <taxon>Rotaria</taxon>
    </lineage>
</organism>
<name>A0A816F1C0_9BILA</name>
<gene>
    <name evidence="2" type="ORF">JXQ802_LOCUS54865</name>
    <name evidence="1" type="ORF">PYM288_LOCUS38366</name>
</gene>
<dbReference type="EMBL" id="CAJNOL010011009">
    <property type="protein sequence ID" value="CAF1653107.1"/>
    <property type="molecule type" value="Genomic_DNA"/>
</dbReference>